<protein>
    <submittedName>
        <fullName evidence="1">Uncharacterized protein</fullName>
    </submittedName>
</protein>
<dbReference type="AlphaFoldDB" id="A0A0F9H9D5"/>
<sequence>MDGITMKDEKDVEAHFAEEYIRIPLKQWPREASLLGEDAYAHTQVFLVSPDFNPDNRDGLTFRELDPWLNTTGKVLKRYGFADVGLILETGGAWNYVVDEDQVNLENLKKKLYNTWGYTEHTRRHENWFGTVSVGRVG</sequence>
<name>A0A0F9H9D5_9ZZZZ</name>
<evidence type="ECO:0000313" key="1">
    <source>
        <dbReference type="EMBL" id="KKL99631.1"/>
    </source>
</evidence>
<reference evidence="1" key="1">
    <citation type="journal article" date="2015" name="Nature">
        <title>Complex archaea that bridge the gap between prokaryotes and eukaryotes.</title>
        <authorList>
            <person name="Spang A."/>
            <person name="Saw J.H."/>
            <person name="Jorgensen S.L."/>
            <person name="Zaremba-Niedzwiedzka K."/>
            <person name="Martijn J."/>
            <person name="Lind A.E."/>
            <person name="van Eijk R."/>
            <person name="Schleper C."/>
            <person name="Guy L."/>
            <person name="Ettema T.J."/>
        </authorList>
    </citation>
    <scope>NUCLEOTIDE SEQUENCE</scope>
</reference>
<dbReference type="EMBL" id="LAZR01017629">
    <property type="protein sequence ID" value="KKL99631.1"/>
    <property type="molecule type" value="Genomic_DNA"/>
</dbReference>
<comment type="caution">
    <text evidence="1">The sequence shown here is derived from an EMBL/GenBank/DDBJ whole genome shotgun (WGS) entry which is preliminary data.</text>
</comment>
<organism evidence="1">
    <name type="scientific">marine sediment metagenome</name>
    <dbReference type="NCBI Taxonomy" id="412755"/>
    <lineage>
        <taxon>unclassified sequences</taxon>
        <taxon>metagenomes</taxon>
        <taxon>ecological metagenomes</taxon>
    </lineage>
</organism>
<accession>A0A0F9H9D5</accession>
<gene>
    <name evidence="1" type="ORF">LCGC14_1812470</name>
</gene>
<proteinExistence type="predicted"/>